<proteinExistence type="predicted"/>
<name>A0A8X6IZI6_NEPPI</name>
<feature type="non-terminal residue" evidence="1">
    <location>
        <position position="1"/>
    </location>
</feature>
<comment type="caution">
    <text evidence="1">The sequence shown here is derived from an EMBL/GenBank/DDBJ whole genome shotgun (WGS) entry which is preliminary data.</text>
</comment>
<accession>A0A8X6IZI6</accession>
<dbReference type="Proteomes" id="UP000887013">
    <property type="component" value="Unassembled WGS sequence"/>
</dbReference>
<keyword evidence="2" id="KW-1185">Reference proteome</keyword>
<sequence length="70" mass="7492">DLELRTDASLSLIPSPVFLPLRHSHTSRATCRPLLASPSIHASTHSIPKSTLTFFSSPVPVIICEAEAAV</sequence>
<gene>
    <name evidence="1" type="ORF">NPIL_604271</name>
</gene>
<evidence type="ECO:0000313" key="1">
    <source>
        <dbReference type="EMBL" id="GFS66269.1"/>
    </source>
</evidence>
<dbReference type="EMBL" id="BMAW01094591">
    <property type="protein sequence ID" value="GFS66269.1"/>
    <property type="molecule type" value="Genomic_DNA"/>
</dbReference>
<dbReference type="AlphaFoldDB" id="A0A8X6IZI6"/>
<evidence type="ECO:0000313" key="2">
    <source>
        <dbReference type="Proteomes" id="UP000887013"/>
    </source>
</evidence>
<organism evidence="1 2">
    <name type="scientific">Nephila pilipes</name>
    <name type="common">Giant wood spider</name>
    <name type="synonym">Nephila maculata</name>
    <dbReference type="NCBI Taxonomy" id="299642"/>
    <lineage>
        <taxon>Eukaryota</taxon>
        <taxon>Metazoa</taxon>
        <taxon>Ecdysozoa</taxon>
        <taxon>Arthropoda</taxon>
        <taxon>Chelicerata</taxon>
        <taxon>Arachnida</taxon>
        <taxon>Araneae</taxon>
        <taxon>Araneomorphae</taxon>
        <taxon>Entelegynae</taxon>
        <taxon>Araneoidea</taxon>
        <taxon>Nephilidae</taxon>
        <taxon>Nephila</taxon>
    </lineage>
</organism>
<reference evidence="1" key="1">
    <citation type="submission" date="2020-08" db="EMBL/GenBank/DDBJ databases">
        <title>Multicomponent nature underlies the extraordinary mechanical properties of spider dragline silk.</title>
        <authorList>
            <person name="Kono N."/>
            <person name="Nakamura H."/>
            <person name="Mori M."/>
            <person name="Yoshida Y."/>
            <person name="Ohtoshi R."/>
            <person name="Malay A.D."/>
            <person name="Moran D.A.P."/>
            <person name="Tomita M."/>
            <person name="Numata K."/>
            <person name="Arakawa K."/>
        </authorList>
    </citation>
    <scope>NUCLEOTIDE SEQUENCE</scope>
</reference>
<protein>
    <submittedName>
        <fullName evidence="1">Uncharacterized protein</fullName>
    </submittedName>
</protein>